<comment type="similarity">
    <text evidence="2 15">Belongs to the cation transport ATPase (P-type) (TC 3.A.3) family. Type IB subfamily.</text>
</comment>
<keyword evidence="10" id="KW-0460">Magnesium</keyword>
<dbReference type="InterPro" id="IPR008250">
    <property type="entry name" value="ATPase_P-typ_transduc_dom_A_sf"/>
</dbReference>
<keyword evidence="7 15" id="KW-0479">Metal-binding</keyword>
<dbReference type="SUPFAM" id="SSF81665">
    <property type="entry name" value="Calcium ATPase, transmembrane domain M"/>
    <property type="match status" value="1"/>
</dbReference>
<dbReference type="OrthoDB" id="9814270at2"/>
<feature type="transmembrane region" description="Helical" evidence="15">
    <location>
        <begin position="241"/>
        <end position="263"/>
    </location>
</feature>
<dbReference type="InterPro" id="IPR036412">
    <property type="entry name" value="HAD-like_sf"/>
</dbReference>
<keyword evidence="4 15" id="KW-1003">Cell membrane</keyword>
<dbReference type="Pfam" id="PF12156">
    <property type="entry name" value="ATPase-cat_bd"/>
    <property type="match status" value="1"/>
</dbReference>
<dbReference type="SUPFAM" id="SSF55008">
    <property type="entry name" value="HMA, heavy metal-associated domain"/>
    <property type="match status" value="1"/>
</dbReference>
<dbReference type="InterPro" id="IPR023299">
    <property type="entry name" value="ATPase_P-typ_cyto_dom_N"/>
</dbReference>
<dbReference type="InterPro" id="IPR001757">
    <property type="entry name" value="P_typ_ATPase"/>
</dbReference>
<feature type="domain" description="HMA" evidence="16">
    <location>
        <begin position="88"/>
        <end position="154"/>
    </location>
</feature>
<evidence type="ECO:0000256" key="10">
    <source>
        <dbReference type="ARBA" id="ARBA00022842"/>
    </source>
</evidence>
<dbReference type="GO" id="GO:0005507">
    <property type="term" value="F:copper ion binding"/>
    <property type="evidence" value="ECO:0007669"/>
    <property type="project" value="TreeGrafter"/>
</dbReference>
<dbReference type="NCBIfam" id="TIGR01512">
    <property type="entry name" value="ATPase-IB2_Cd"/>
    <property type="match status" value="1"/>
</dbReference>
<dbReference type="InterPro" id="IPR023298">
    <property type="entry name" value="ATPase_P-typ_TM_dom_sf"/>
</dbReference>
<evidence type="ECO:0000256" key="9">
    <source>
        <dbReference type="ARBA" id="ARBA00022840"/>
    </source>
</evidence>
<dbReference type="InterPro" id="IPR036163">
    <property type="entry name" value="HMA_dom_sf"/>
</dbReference>
<dbReference type="Gene3D" id="2.70.150.10">
    <property type="entry name" value="Calcium-transporting ATPase, cytoplasmic transduction domain A"/>
    <property type="match status" value="1"/>
</dbReference>
<dbReference type="PROSITE" id="PS01229">
    <property type="entry name" value="COF_2"/>
    <property type="match status" value="1"/>
</dbReference>
<dbReference type="SUPFAM" id="SSF81653">
    <property type="entry name" value="Calcium ATPase, transduction domain A"/>
    <property type="match status" value="1"/>
</dbReference>
<feature type="transmembrane region" description="Helical" evidence="15">
    <location>
        <begin position="742"/>
        <end position="758"/>
    </location>
</feature>
<evidence type="ECO:0000256" key="6">
    <source>
        <dbReference type="ARBA" id="ARBA00022692"/>
    </source>
</evidence>
<feature type="transmembrane region" description="Helical" evidence="15">
    <location>
        <begin position="269"/>
        <end position="287"/>
    </location>
</feature>
<evidence type="ECO:0000256" key="11">
    <source>
        <dbReference type="ARBA" id="ARBA00022967"/>
    </source>
</evidence>
<dbReference type="PROSITE" id="PS50846">
    <property type="entry name" value="HMA_2"/>
    <property type="match status" value="1"/>
</dbReference>
<dbReference type="NCBIfam" id="TIGR01494">
    <property type="entry name" value="ATPase_P-type"/>
    <property type="match status" value="1"/>
</dbReference>
<dbReference type="Gene3D" id="3.40.50.1000">
    <property type="entry name" value="HAD superfamily/HAD-like"/>
    <property type="match status" value="1"/>
</dbReference>
<dbReference type="NCBIfam" id="TIGR01525">
    <property type="entry name" value="ATPase-IB_hvy"/>
    <property type="match status" value="1"/>
</dbReference>
<evidence type="ECO:0000256" key="7">
    <source>
        <dbReference type="ARBA" id="ARBA00022723"/>
    </source>
</evidence>
<evidence type="ECO:0000256" key="1">
    <source>
        <dbReference type="ARBA" id="ARBA00004651"/>
    </source>
</evidence>
<name>A0A3M0AF65_9GAMM</name>
<dbReference type="AlphaFoldDB" id="A0A3M0AF65"/>
<evidence type="ECO:0000313" key="18">
    <source>
        <dbReference type="Proteomes" id="UP000267187"/>
    </source>
</evidence>
<gene>
    <name evidence="17" type="ORF">DFR27_1218</name>
</gene>
<evidence type="ECO:0000256" key="13">
    <source>
        <dbReference type="ARBA" id="ARBA00023065"/>
    </source>
</evidence>
<dbReference type="NCBIfam" id="TIGR01511">
    <property type="entry name" value="ATPase-IB1_Cu"/>
    <property type="match status" value="1"/>
</dbReference>
<dbReference type="EMBL" id="REFJ01000002">
    <property type="protein sequence ID" value="RMA81398.1"/>
    <property type="molecule type" value="Genomic_DNA"/>
</dbReference>
<evidence type="ECO:0000256" key="2">
    <source>
        <dbReference type="ARBA" id="ARBA00006024"/>
    </source>
</evidence>
<keyword evidence="8 15" id="KW-0547">Nucleotide-binding</keyword>
<dbReference type="GO" id="GO:0005886">
    <property type="term" value="C:plasma membrane"/>
    <property type="evidence" value="ECO:0007669"/>
    <property type="project" value="UniProtKB-SubCell"/>
</dbReference>
<reference evidence="17 18" key="1">
    <citation type="submission" date="2018-10" db="EMBL/GenBank/DDBJ databases">
        <title>Genomic Encyclopedia of Type Strains, Phase IV (KMG-IV): sequencing the most valuable type-strain genomes for metagenomic binning, comparative biology and taxonomic classification.</title>
        <authorList>
            <person name="Goeker M."/>
        </authorList>
    </citation>
    <scope>NUCLEOTIDE SEQUENCE [LARGE SCALE GENOMIC DNA]</scope>
    <source>
        <strain evidence="17 18">DSM 25080</strain>
    </source>
</reference>
<dbReference type="InterPro" id="IPR021993">
    <property type="entry name" value="ATPase-cat-bd"/>
</dbReference>
<evidence type="ECO:0000256" key="5">
    <source>
        <dbReference type="ARBA" id="ARBA00022553"/>
    </source>
</evidence>
<dbReference type="Proteomes" id="UP000267187">
    <property type="component" value="Unassembled WGS sequence"/>
</dbReference>
<keyword evidence="12 15" id="KW-1133">Transmembrane helix</keyword>
<dbReference type="Gene3D" id="3.30.70.100">
    <property type="match status" value="1"/>
</dbReference>
<feature type="transmembrane region" description="Helical" evidence="15">
    <location>
        <begin position="764"/>
        <end position="782"/>
    </location>
</feature>
<dbReference type="CDD" id="cd00371">
    <property type="entry name" value="HMA"/>
    <property type="match status" value="1"/>
</dbReference>
<evidence type="ECO:0000256" key="14">
    <source>
        <dbReference type="ARBA" id="ARBA00023136"/>
    </source>
</evidence>
<dbReference type="PANTHER" id="PTHR43520:SF5">
    <property type="entry name" value="CATION-TRANSPORTING P-TYPE ATPASE-RELATED"/>
    <property type="match status" value="1"/>
</dbReference>
<dbReference type="PRINTS" id="PR00119">
    <property type="entry name" value="CATATPASE"/>
</dbReference>
<proteinExistence type="inferred from homology"/>
<sequence length="786" mass="85174">MATSCFHCNEAVPPGTDLFVTFDNVSQPVCCAGCQAVAEMILDDGFAAYYKHRDEPAIRPDEHRFDWAIFDDAAFQKDFCRQIEDGTTRVDLLVEGITCSACAWLIEKRLSQTQGAANSQVITASHRLRFTWDPSRSKLSTILQALSALGYRVRPWNEENAAEHFAVELRSLLFKVGLAGIAFLQVMMFAVALYAGEMSGIDDSHRSLMRWFSLAISIPVVFYSAEPFFSGAYRALKGRSLTMEVPVAIAISLAWGASIVATFTNSGEVYFDSVVMFVFFLLSGRYLEHRAQHRERQTLFSLAAWLPSSALRFVDGGFQWVPTMAIREGDLLQVLKGETAPADGVLSSDSAHMDESLLTGEHLAVRKHPGDRVFAGTINTGESFSYRMDTPTEQSQAAKINELLGAAANEKPPITQLVDRIAGGFIASVLIIAAASYWYWSVSAPQDAFWIALSVLVVTCPCALSLATPVAITSSILGFKKQGVLVTQARSLQALDRVDTIFLDKTGTLTTGELRVASAEILSSVFTQDLVLDIAAALERESSHPIASAFNTRPTNISPDNLEVIIGEGVRAQVDGQEWRIGKPSFCDPAATSEPVVALSCNHSLVAKFTITDTLRDGIFNDISKLKAQGIEVLLVSGDHQDTVASVAKAAGIDTFFSAQKPEDKYRLLQQYRGEGRRVLMVGDGLNDVPVIGGADVSVAMSSGAALARCHADVVLNASKGFGLAGLLRNARRLNITIKQNLGWALLYNLVALPLAVMGFVPPWAAAVGMSLSSLIVVLNALKLSR</sequence>
<dbReference type="Pfam" id="PF00122">
    <property type="entry name" value="E1-E2_ATPase"/>
    <property type="match status" value="1"/>
</dbReference>
<keyword evidence="3" id="KW-0813">Transport</keyword>
<evidence type="ECO:0000313" key="17">
    <source>
        <dbReference type="EMBL" id="RMA81398.1"/>
    </source>
</evidence>
<dbReference type="InterPro" id="IPR059000">
    <property type="entry name" value="ATPase_P-type_domA"/>
</dbReference>
<keyword evidence="9 15" id="KW-0067">ATP-binding</keyword>
<dbReference type="GO" id="GO:0055070">
    <property type="term" value="P:copper ion homeostasis"/>
    <property type="evidence" value="ECO:0007669"/>
    <property type="project" value="TreeGrafter"/>
</dbReference>
<evidence type="ECO:0000256" key="3">
    <source>
        <dbReference type="ARBA" id="ARBA00022448"/>
    </source>
</evidence>
<dbReference type="GO" id="GO:0043682">
    <property type="term" value="F:P-type divalent copper transporter activity"/>
    <property type="evidence" value="ECO:0007669"/>
    <property type="project" value="TreeGrafter"/>
</dbReference>
<keyword evidence="18" id="KW-1185">Reference proteome</keyword>
<dbReference type="SUPFAM" id="SSF56784">
    <property type="entry name" value="HAD-like"/>
    <property type="match status" value="1"/>
</dbReference>
<dbReference type="InterPro" id="IPR027256">
    <property type="entry name" value="P-typ_ATPase_IB"/>
</dbReference>
<keyword evidence="5" id="KW-0597">Phosphoprotein</keyword>
<dbReference type="PANTHER" id="PTHR43520">
    <property type="entry name" value="ATP7, ISOFORM B"/>
    <property type="match status" value="1"/>
</dbReference>
<organism evidence="17 18">
    <name type="scientific">Umboniibacter marinipuniceus</name>
    <dbReference type="NCBI Taxonomy" id="569599"/>
    <lineage>
        <taxon>Bacteria</taxon>
        <taxon>Pseudomonadati</taxon>
        <taxon>Pseudomonadota</taxon>
        <taxon>Gammaproteobacteria</taxon>
        <taxon>Cellvibrionales</taxon>
        <taxon>Cellvibrionaceae</taxon>
        <taxon>Umboniibacter</taxon>
    </lineage>
</organism>
<dbReference type="CDD" id="cd02079">
    <property type="entry name" value="P-type_ATPase_HM"/>
    <property type="match status" value="1"/>
</dbReference>
<dbReference type="Pfam" id="PF00403">
    <property type="entry name" value="HMA"/>
    <property type="match status" value="1"/>
</dbReference>
<dbReference type="Pfam" id="PF00702">
    <property type="entry name" value="Hydrolase"/>
    <property type="match status" value="1"/>
</dbReference>
<dbReference type="InterPro" id="IPR006121">
    <property type="entry name" value="HMA_dom"/>
</dbReference>
<dbReference type="InterPro" id="IPR018303">
    <property type="entry name" value="ATPase_P-typ_P_site"/>
</dbReference>
<keyword evidence="6 15" id="KW-0812">Transmembrane</keyword>
<accession>A0A3M0AF65</accession>
<dbReference type="PROSITE" id="PS00154">
    <property type="entry name" value="ATPASE_E1_E2"/>
    <property type="match status" value="1"/>
</dbReference>
<dbReference type="GO" id="GO:0016887">
    <property type="term" value="F:ATP hydrolysis activity"/>
    <property type="evidence" value="ECO:0007669"/>
    <property type="project" value="InterPro"/>
</dbReference>
<keyword evidence="14 15" id="KW-0472">Membrane</keyword>
<keyword evidence="13" id="KW-0406">Ion transport</keyword>
<dbReference type="InterPro" id="IPR023214">
    <property type="entry name" value="HAD_sf"/>
</dbReference>
<comment type="caution">
    <text evidence="17">The sequence shown here is derived from an EMBL/GenBank/DDBJ whole genome shotgun (WGS) entry which is preliminary data.</text>
</comment>
<comment type="subcellular location">
    <subcellularLocation>
        <location evidence="1">Cell membrane</location>
        <topology evidence="1">Multi-pass membrane protein</topology>
    </subcellularLocation>
</comment>
<feature type="transmembrane region" description="Helical" evidence="15">
    <location>
        <begin position="421"/>
        <end position="442"/>
    </location>
</feature>
<dbReference type="GO" id="GO:0005524">
    <property type="term" value="F:ATP binding"/>
    <property type="evidence" value="ECO:0007669"/>
    <property type="project" value="UniProtKB-UniRule"/>
</dbReference>
<keyword evidence="11" id="KW-1278">Translocase</keyword>
<feature type="transmembrane region" description="Helical" evidence="15">
    <location>
        <begin position="208"/>
        <end position="229"/>
    </location>
</feature>
<dbReference type="RefSeq" id="WP_121876541.1">
    <property type="nucleotide sequence ID" value="NZ_REFJ01000002.1"/>
</dbReference>
<evidence type="ECO:0000259" key="16">
    <source>
        <dbReference type="PROSITE" id="PS50846"/>
    </source>
</evidence>
<evidence type="ECO:0000256" key="15">
    <source>
        <dbReference type="RuleBase" id="RU362081"/>
    </source>
</evidence>
<protein>
    <submittedName>
        <fullName evidence="17">Cu2+-exporting ATPase</fullName>
    </submittedName>
</protein>
<evidence type="ECO:0000256" key="8">
    <source>
        <dbReference type="ARBA" id="ARBA00022741"/>
    </source>
</evidence>
<feature type="transmembrane region" description="Helical" evidence="15">
    <location>
        <begin position="448"/>
        <end position="472"/>
    </location>
</feature>
<dbReference type="Gene3D" id="3.40.1110.10">
    <property type="entry name" value="Calcium-transporting ATPase, cytoplasmic domain N"/>
    <property type="match status" value="1"/>
</dbReference>
<evidence type="ECO:0000256" key="4">
    <source>
        <dbReference type="ARBA" id="ARBA00022475"/>
    </source>
</evidence>
<evidence type="ECO:0000256" key="12">
    <source>
        <dbReference type="ARBA" id="ARBA00022989"/>
    </source>
</evidence>
<feature type="transmembrane region" description="Helical" evidence="15">
    <location>
        <begin position="172"/>
        <end position="196"/>
    </location>
</feature>